<proteinExistence type="predicted"/>
<feature type="compositionally biased region" description="Low complexity" evidence="1">
    <location>
        <begin position="134"/>
        <end position="150"/>
    </location>
</feature>
<evidence type="ECO:0000259" key="2">
    <source>
        <dbReference type="Pfam" id="PF02120"/>
    </source>
</evidence>
<dbReference type="Pfam" id="PF02120">
    <property type="entry name" value="Flg_hook"/>
    <property type="match status" value="1"/>
</dbReference>
<evidence type="ECO:0000256" key="1">
    <source>
        <dbReference type="SAM" id="MobiDB-lite"/>
    </source>
</evidence>
<feature type="region of interest" description="Disordered" evidence="1">
    <location>
        <begin position="95"/>
        <end position="160"/>
    </location>
</feature>
<dbReference type="PANTHER" id="PTHR37533:SF2">
    <property type="entry name" value="FLAGELLAR HOOK-LENGTH CONTROL PROTEIN"/>
    <property type="match status" value="1"/>
</dbReference>
<dbReference type="InterPro" id="IPR038610">
    <property type="entry name" value="FliK-like_C_sf"/>
</dbReference>
<keyword evidence="4" id="KW-1185">Reference proteome</keyword>
<dbReference type="InterPro" id="IPR052563">
    <property type="entry name" value="FliK"/>
</dbReference>
<feature type="compositionally biased region" description="Low complexity" evidence="1">
    <location>
        <begin position="256"/>
        <end position="274"/>
    </location>
</feature>
<dbReference type="EMBL" id="CP026377">
    <property type="protein sequence ID" value="AUX91737.1"/>
    <property type="molecule type" value="Genomic_DNA"/>
</dbReference>
<sequence length="305" mass="30358">MAAPDDSDTDDAPAAPAIITPAVTLTPLNDAALAAASLAAAAGPDNAASPAVAETRAASAMLRMIASPQAQGAASLSSPVATPPQAQDAPLFVFTPPKAQNASGDESLPSAAPAPTSTDSRPPAGLSDIAPAPMAAQASMLTSAAAAPTRSAPPPPAMAHAALEPEVGSPAWQQALGHQLSSFTRHGVHHAELRLHPEELGPLQISLRLSQDQAQLHFVTDHHQVRAALEAAMPHLRSALAGAGIQLDQGSVGGEAPSWGASADSGAGQASPQSEEGEDAAPHAGTEAPPAPRLVSGRPGISIFA</sequence>
<evidence type="ECO:0000313" key="4">
    <source>
        <dbReference type="Proteomes" id="UP000238365"/>
    </source>
</evidence>
<dbReference type="PANTHER" id="PTHR37533">
    <property type="entry name" value="FLAGELLAR HOOK-LENGTH CONTROL PROTEIN"/>
    <property type="match status" value="1"/>
</dbReference>
<accession>A0A2L0IB69</accession>
<name>A0A2L0IB69_9GAMM</name>
<dbReference type="AlphaFoldDB" id="A0A2L0IB69"/>
<dbReference type="Proteomes" id="UP000238365">
    <property type="component" value="Chromosome"/>
</dbReference>
<protein>
    <recommendedName>
        <fullName evidence="2">Flagellar hook-length control protein-like C-terminal domain-containing protein</fullName>
    </recommendedName>
</protein>
<reference evidence="3 4" key="1">
    <citation type="submission" date="2018-01" db="EMBL/GenBank/DDBJ databases">
        <title>Complete and assembled Genome of Pantoea gaviniae DSM22758T.</title>
        <authorList>
            <person name="Stevens M.J.A."/>
            <person name="Zurfluh K."/>
            <person name="Stephan R."/>
        </authorList>
    </citation>
    <scope>NUCLEOTIDE SEQUENCE [LARGE SCALE GENOMIC DNA]</scope>
    <source>
        <strain evidence="3 4">DSM 22758</strain>
    </source>
</reference>
<dbReference type="CDD" id="cd17470">
    <property type="entry name" value="T3SS_Flik_C"/>
    <property type="match status" value="1"/>
</dbReference>
<dbReference type="Gene3D" id="3.30.750.140">
    <property type="match status" value="1"/>
</dbReference>
<feature type="domain" description="Flagellar hook-length control protein-like C-terminal" evidence="2">
    <location>
        <begin position="179"/>
        <end position="254"/>
    </location>
</feature>
<dbReference type="InterPro" id="IPR021136">
    <property type="entry name" value="Flagellar_hook_control-like_C"/>
</dbReference>
<feature type="region of interest" description="Disordered" evidence="1">
    <location>
        <begin position="251"/>
        <end position="305"/>
    </location>
</feature>
<gene>
    <name evidence="3" type="ORF">C2E15_00570</name>
</gene>
<evidence type="ECO:0000313" key="3">
    <source>
        <dbReference type="EMBL" id="AUX91737.1"/>
    </source>
</evidence>
<dbReference type="KEGG" id="pgz:C2E15_00570"/>
<organism evidence="3 4">
    <name type="scientific">Mixta gaviniae</name>
    <dbReference type="NCBI Taxonomy" id="665914"/>
    <lineage>
        <taxon>Bacteria</taxon>
        <taxon>Pseudomonadati</taxon>
        <taxon>Pseudomonadota</taxon>
        <taxon>Gammaproteobacteria</taxon>
        <taxon>Enterobacterales</taxon>
        <taxon>Erwiniaceae</taxon>
        <taxon>Mixta</taxon>
    </lineage>
</organism>